<dbReference type="Proteomes" id="UP000186110">
    <property type="component" value="Chromosome"/>
</dbReference>
<evidence type="ECO:0000313" key="5">
    <source>
        <dbReference type="Proteomes" id="UP000186110"/>
    </source>
</evidence>
<dbReference type="Pfam" id="PF00501">
    <property type="entry name" value="AMP-binding"/>
    <property type="match status" value="1"/>
</dbReference>
<dbReference type="PANTHER" id="PTHR43272:SF33">
    <property type="entry name" value="AMP-BINDING DOMAIN-CONTAINING PROTEIN-RELATED"/>
    <property type="match status" value="1"/>
</dbReference>
<dbReference type="PROSITE" id="PS00455">
    <property type="entry name" value="AMP_BINDING"/>
    <property type="match status" value="1"/>
</dbReference>
<dbReference type="GO" id="GO:0004467">
    <property type="term" value="F:long-chain fatty acid-CoA ligase activity"/>
    <property type="evidence" value="ECO:0007669"/>
    <property type="project" value="TreeGrafter"/>
</dbReference>
<dbReference type="PANTHER" id="PTHR43272">
    <property type="entry name" value="LONG-CHAIN-FATTY-ACID--COA LIGASE"/>
    <property type="match status" value="1"/>
</dbReference>
<dbReference type="Pfam" id="PF23562">
    <property type="entry name" value="AMP-binding_C_3"/>
    <property type="match status" value="1"/>
</dbReference>
<dbReference type="GO" id="GO:0005524">
    <property type="term" value="F:ATP binding"/>
    <property type="evidence" value="ECO:0007669"/>
    <property type="project" value="UniProtKB-KW"/>
</dbReference>
<reference evidence="4 5" key="1">
    <citation type="submission" date="2017-01" db="EMBL/GenBank/DDBJ databases">
        <authorList>
            <person name="Mah S.A."/>
            <person name="Swanson W.J."/>
            <person name="Moy G.W."/>
            <person name="Vacquier V.D."/>
        </authorList>
    </citation>
    <scope>NUCLEOTIDE SEQUENCE [LARGE SCALE GENOMIC DNA]</scope>
    <source>
        <strain evidence="4 5">DSM 22694</strain>
    </source>
</reference>
<dbReference type="eggNOG" id="COG1022">
    <property type="taxonomic scope" value="Bacteria"/>
</dbReference>
<dbReference type="GO" id="GO:0016020">
    <property type="term" value="C:membrane"/>
    <property type="evidence" value="ECO:0007669"/>
    <property type="project" value="TreeGrafter"/>
</dbReference>
<dbReference type="KEGG" id="rsb:RS694_14185"/>
<organism evidence="4 5">
    <name type="scientific">Rhodoferax saidenbachensis</name>
    <dbReference type="NCBI Taxonomy" id="1484693"/>
    <lineage>
        <taxon>Bacteria</taxon>
        <taxon>Pseudomonadati</taxon>
        <taxon>Pseudomonadota</taxon>
        <taxon>Betaproteobacteria</taxon>
        <taxon>Burkholderiales</taxon>
        <taxon>Comamonadaceae</taxon>
        <taxon>Rhodoferax</taxon>
    </lineage>
</organism>
<dbReference type="Gene3D" id="3.40.50.12780">
    <property type="entry name" value="N-terminal domain of ligase-like"/>
    <property type="match status" value="1"/>
</dbReference>
<dbReference type="EMBL" id="CP019239">
    <property type="protein sequence ID" value="APW44883.1"/>
    <property type="molecule type" value="Genomic_DNA"/>
</dbReference>
<keyword evidence="1" id="KW-0547">Nucleotide-binding</keyword>
<sequence length="608" mass="65879">MSRTPSPLAPTLDGVFTLSELFAWRVAQTPQAAAYLQYDEPAQRWAPVSWQAIGAQVHNVTDALGNLQLPRGSRIAILLPNGLPAVCIDQASLAQACVPVPLHALDNPASIAYILADSDTVLLIAQSLAQWEAIASAGVEFPALRQVVVLEATPEPLPSTPQLPVVFWSDWLAQPRHAPAPSEPPRADELATLVYTSGTTGKPKGVMLTHENVLENVKAVLQRVVPGPQDVFLSFLPLSHTFERTAGYYLPIAAGSCVAHARSVALLSEDMKTVRPTVLISVPRIYERVYGVLKGMLVASRLKSTLFQWAQTVGWRRFCRTQGLPVPGRMPAALDALVWPALNRLVARPLLAQFGGRLRVAVSGGAALSQPIAHCFLGLGLPILQGYGMTETSPVVAVNGLDDNDPATIGRALPGVEVRIGELQELQVRSRSVMRGYWKREADTAATFVDGWLRTGDQAAIEGGRIRILGRIKEIIVTSTGEKIAPGDLELAITSDPLFEQAYTFGDNKPFIACIVVLSQAGWRQLAASLQLPADAPQSLDAPAARQAALTRIQALTRGFPYYAQPRAVALTQEPWTSENTLLTPTLKLKRKNLTARFAAEMDQLYRR</sequence>
<keyword evidence="2" id="KW-0067">ATP-binding</keyword>
<feature type="domain" description="AMP-dependent synthetase/ligase" evidence="3">
    <location>
        <begin position="22"/>
        <end position="438"/>
    </location>
</feature>
<dbReference type="InterPro" id="IPR042099">
    <property type="entry name" value="ANL_N_sf"/>
</dbReference>
<protein>
    <submittedName>
        <fullName evidence="4">Long-chain fatty acid--CoA ligase</fullName>
    </submittedName>
</protein>
<evidence type="ECO:0000313" key="4">
    <source>
        <dbReference type="EMBL" id="APW44883.1"/>
    </source>
</evidence>
<dbReference type="STRING" id="1484693.RS694_14185"/>
<gene>
    <name evidence="4" type="ORF">RS694_14185</name>
</gene>
<keyword evidence="5" id="KW-1185">Reference proteome</keyword>
<dbReference type="InterPro" id="IPR000873">
    <property type="entry name" value="AMP-dep_synth/lig_dom"/>
</dbReference>
<name>A0A1P8KFW4_9BURK</name>
<accession>A0A1P8KFW4</accession>
<dbReference type="CDD" id="cd05907">
    <property type="entry name" value="VL_LC_FACS_like"/>
    <property type="match status" value="1"/>
</dbReference>
<dbReference type="InterPro" id="IPR020845">
    <property type="entry name" value="AMP-binding_CS"/>
</dbReference>
<proteinExistence type="predicted"/>
<dbReference type="AlphaFoldDB" id="A0A1P8KFW4"/>
<dbReference type="SUPFAM" id="SSF56801">
    <property type="entry name" value="Acetyl-CoA synthetase-like"/>
    <property type="match status" value="1"/>
</dbReference>
<evidence type="ECO:0000259" key="3">
    <source>
        <dbReference type="Pfam" id="PF00501"/>
    </source>
</evidence>
<keyword evidence="4" id="KW-0436">Ligase</keyword>
<evidence type="ECO:0000256" key="1">
    <source>
        <dbReference type="ARBA" id="ARBA00022741"/>
    </source>
</evidence>
<evidence type="ECO:0000256" key="2">
    <source>
        <dbReference type="ARBA" id="ARBA00022840"/>
    </source>
</evidence>